<organism evidence="2">
    <name type="scientific">uncultured Campylobacterales bacterium</name>
    <dbReference type="NCBI Taxonomy" id="352960"/>
    <lineage>
        <taxon>Bacteria</taxon>
        <taxon>Pseudomonadati</taxon>
        <taxon>Campylobacterota</taxon>
        <taxon>Epsilonproteobacteria</taxon>
        <taxon>Campylobacterales</taxon>
        <taxon>environmental samples</taxon>
    </lineage>
</organism>
<evidence type="ECO:0000313" key="2">
    <source>
        <dbReference type="EMBL" id="CAA6801309.1"/>
    </source>
</evidence>
<proteinExistence type="predicted"/>
<protein>
    <recommendedName>
        <fullName evidence="3">DUF945 domain-containing protein</fullName>
    </recommendedName>
</protein>
<evidence type="ECO:0000256" key="1">
    <source>
        <dbReference type="SAM" id="Phobius"/>
    </source>
</evidence>
<accession>A0A6S6S9W0</accession>
<keyword evidence="1" id="KW-0812">Transmembrane</keyword>
<dbReference type="EMBL" id="CACVAW010000005">
    <property type="protein sequence ID" value="CAA6801309.1"/>
    <property type="molecule type" value="Genomic_DNA"/>
</dbReference>
<sequence length="444" mass="50787">MKKFLYVFLVLVLGYFISVVTIGIYSKSNIKSLISNINQNSKYTVELDSYTKYLFSAKATINLVNNTVSSNPYNLPSQLKLDIAHGPIIFKDGISLGLSKITSIIKLEELLDPSIYTFFEKSIENKEFAKINFKKSFFDDELIFTINSNSLTSPAFNLYYSDFEIKSNDITNNKNLKIKLIANNLRVEDKNKDININNLILDIRLNYFKNQRYIKNINLDIKSIDIKHPLLNDSLTINGKTKTIDSKPFVDFIGDITVNSKSNDNNLDIDFELKHILLQGLLAINKLNDKQVELQNTLNLAMIDQNDSQQVDILEKSKQNAQNLLDQLNITFVKEKSLFNFKADYKTNEANSTSEFKTDTRITYKIDSLGKNLADFTNLVSKDDAFWKVFRVDTQTLLDKALVLKSDTLQKLIIELQDYKLITENSNSFLLNAVYNSNPLGTNQ</sequence>
<reference evidence="2" key="1">
    <citation type="submission" date="2020-01" db="EMBL/GenBank/DDBJ databases">
        <authorList>
            <person name="Meier V. D."/>
            <person name="Meier V D."/>
        </authorList>
    </citation>
    <scope>NUCLEOTIDE SEQUENCE</scope>
    <source>
        <strain evidence="2">HLG_WM_MAG_12</strain>
    </source>
</reference>
<dbReference type="AlphaFoldDB" id="A0A6S6S9W0"/>
<name>A0A6S6S9W0_9BACT</name>
<gene>
    <name evidence="2" type="ORF">HELGO_WM11048</name>
</gene>
<keyword evidence="1" id="KW-0472">Membrane</keyword>
<keyword evidence="1" id="KW-1133">Transmembrane helix</keyword>
<evidence type="ECO:0008006" key="3">
    <source>
        <dbReference type="Google" id="ProtNLM"/>
    </source>
</evidence>
<feature type="transmembrane region" description="Helical" evidence="1">
    <location>
        <begin position="6"/>
        <end position="25"/>
    </location>
</feature>